<feature type="transmembrane region" description="Helical" evidence="6">
    <location>
        <begin position="144"/>
        <end position="164"/>
    </location>
</feature>
<evidence type="ECO:0000256" key="5">
    <source>
        <dbReference type="ARBA" id="ARBA00023136"/>
    </source>
</evidence>
<feature type="transmembrane region" description="Helical" evidence="6">
    <location>
        <begin position="196"/>
        <end position="215"/>
    </location>
</feature>
<evidence type="ECO:0000256" key="2">
    <source>
        <dbReference type="ARBA" id="ARBA00022475"/>
    </source>
</evidence>
<protein>
    <submittedName>
        <fullName evidence="8">DMT family transporter</fullName>
    </submittedName>
</protein>
<dbReference type="InterPro" id="IPR051258">
    <property type="entry name" value="Diverse_Substrate_Transporter"/>
</dbReference>
<evidence type="ECO:0000256" key="1">
    <source>
        <dbReference type="ARBA" id="ARBA00004651"/>
    </source>
</evidence>
<feature type="transmembrane region" description="Helical" evidence="6">
    <location>
        <begin position="24"/>
        <end position="41"/>
    </location>
</feature>
<feature type="transmembrane region" description="Helical" evidence="6">
    <location>
        <begin position="284"/>
        <end position="302"/>
    </location>
</feature>
<evidence type="ECO:0000256" key="6">
    <source>
        <dbReference type="SAM" id="Phobius"/>
    </source>
</evidence>
<dbReference type="Pfam" id="PF00892">
    <property type="entry name" value="EamA"/>
    <property type="match status" value="1"/>
</dbReference>
<keyword evidence="3 6" id="KW-0812">Transmembrane</keyword>
<keyword evidence="4 6" id="KW-1133">Transmembrane helix</keyword>
<feature type="transmembrane region" description="Helical" evidence="6">
    <location>
        <begin position="61"/>
        <end position="78"/>
    </location>
</feature>
<comment type="subcellular location">
    <subcellularLocation>
        <location evidence="1">Cell membrane</location>
        <topology evidence="1">Multi-pass membrane protein</topology>
    </subcellularLocation>
</comment>
<keyword evidence="2" id="KW-1003">Cell membrane</keyword>
<evidence type="ECO:0000313" key="9">
    <source>
        <dbReference type="Proteomes" id="UP001595420"/>
    </source>
</evidence>
<evidence type="ECO:0000259" key="7">
    <source>
        <dbReference type="Pfam" id="PF00892"/>
    </source>
</evidence>
<sequence length="309" mass="31942">MSGEAPPLTAVAAGANPAARERRIGFACAFAVLFVWTGFLLSSRLSASQALTPWDVAALRYAGAFLAGLPLVALLGLPRLPPLRLLAILAAASFGFPIFAYHGFTLAPAAHGGVMLPGTLPFLTAALGVAFLGEAWTRRRIASLLVVAAGIGLLASDTLGAHPGAWRGDLLFFAGSCCWAVYTLLIRLWGIGAMQATLSIALWSAPIYLPVWWFLLPSSIGQASGGAVLYQLGYQGLGATILAGLLFTRAVTALGAPTTTTITALVPGMAALAAWPLLGEPLGWAGFLGVALVSAGMILLVGRLPERVR</sequence>
<dbReference type="PANTHER" id="PTHR42920:SF11">
    <property type="entry name" value="INNER MEMBRANE PROTEIN YTFF"/>
    <property type="match status" value="1"/>
</dbReference>
<dbReference type="RefSeq" id="WP_216837714.1">
    <property type="nucleotide sequence ID" value="NZ_JAFNJS010000005.1"/>
</dbReference>
<dbReference type="Proteomes" id="UP001595420">
    <property type="component" value="Unassembled WGS sequence"/>
</dbReference>
<feature type="transmembrane region" description="Helical" evidence="6">
    <location>
        <begin position="259"/>
        <end position="278"/>
    </location>
</feature>
<dbReference type="EMBL" id="JBHRSB010000005">
    <property type="protein sequence ID" value="MFC3001628.1"/>
    <property type="molecule type" value="Genomic_DNA"/>
</dbReference>
<evidence type="ECO:0000256" key="4">
    <source>
        <dbReference type="ARBA" id="ARBA00022989"/>
    </source>
</evidence>
<reference evidence="9" key="1">
    <citation type="journal article" date="2019" name="Int. J. Syst. Evol. Microbiol.">
        <title>The Global Catalogue of Microorganisms (GCM) 10K type strain sequencing project: providing services to taxonomists for standard genome sequencing and annotation.</title>
        <authorList>
            <consortium name="The Broad Institute Genomics Platform"/>
            <consortium name="The Broad Institute Genome Sequencing Center for Infectious Disease"/>
            <person name="Wu L."/>
            <person name="Ma J."/>
        </authorList>
    </citation>
    <scope>NUCLEOTIDE SEQUENCE [LARGE SCALE GENOMIC DNA]</scope>
    <source>
        <strain evidence="9">CGMCC 1.16855</strain>
    </source>
</reference>
<evidence type="ECO:0000256" key="3">
    <source>
        <dbReference type="ARBA" id="ARBA00022692"/>
    </source>
</evidence>
<gene>
    <name evidence="8" type="ORF">ACFOD3_17110</name>
</gene>
<keyword evidence="9" id="KW-1185">Reference proteome</keyword>
<dbReference type="PANTHER" id="PTHR42920">
    <property type="entry name" value="OS03G0707200 PROTEIN-RELATED"/>
    <property type="match status" value="1"/>
</dbReference>
<proteinExistence type="predicted"/>
<feature type="transmembrane region" description="Helical" evidence="6">
    <location>
        <begin position="110"/>
        <end position="132"/>
    </location>
</feature>
<feature type="transmembrane region" description="Helical" evidence="6">
    <location>
        <begin position="170"/>
        <end position="189"/>
    </location>
</feature>
<dbReference type="InterPro" id="IPR000620">
    <property type="entry name" value="EamA_dom"/>
</dbReference>
<feature type="transmembrane region" description="Helical" evidence="6">
    <location>
        <begin position="85"/>
        <end position="104"/>
    </location>
</feature>
<evidence type="ECO:0000313" key="8">
    <source>
        <dbReference type="EMBL" id="MFC3001628.1"/>
    </source>
</evidence>
<feature type="domain" description="EamA" evidence="7">
    <location>
        <begin position="167"/>
        <end position="301"/>
    </location>
</feature>
<keyword evidence="5 6" id="KW-0472">Membrane</keyword>
<organism evidence="8 9">
    <name type="scientific">Falsiroseomonas tokyonensis</name>
    <dbReference type="NCBI Taxonomy" id="430521"/>
    <lineage>
        <taxon>Bacteria</taxon>
        <taxon>Pseudomonadati</taxon>
        <taxon>Pseudomonadota</taxon>
        <taxon>Alphaproteobacteria</taxon>
        <taxon>Acetobacterales</taxon>
        <taxon>Roseomonadaceae</taxon>
        <taxon>Falsiroseomonas</taxon>
    </lineage>
</organism>
<comment type="caution">
    <text evidence="8">The sequence shown here is derived from an EMBL/GenBank/DDBJ whole genome shotgun (WGS) entry which is preliminary data.</text>
</comment>
<accession>A0ABV7BW95</accession>
<feature type="transmembrane region" description="Helical" evidence="6">
    <location>
        <begin position="227"/>
        <end position="247"/>
    </location>
</feature>
<name>A0ABV7BW95_9PROT</name>